<proteinExistence type="predicted"/>
<keyword evidence="2" id="KW-1185">Reference proteome</keyword>
<comment type="caution">
    <text evidence="1">The sequence shown here is derived from an EMBL/GenBank/DDBJ whole genome shotgun (WGS) entry which is preliminary data.</text>
</comment>
<reference evidence="1 2" key="1">
    <citation type="journal article" date="2018" name="PLoS ONE">
        <title>The draft genome of Kipferlia bialata reveals reductive genome evolution in fornicate parasites.</title>
        <authorList>
            <person name="Tanifuji G."/>
            <person name="Takabayashi S."/>
            <person name="Kume K."/>
            <person name="Takagi M."/>
            <person name="Nakayama T."/>
            <person name="Kamikawa R."/>
            <person name="Inagaki Y."/>
            <person name="Hashimoto T."/>
        </authorList>
    </citation>
    <scope>NUCLEOTIDE SEQUENCE [LARGE SCALE GENOMIC DNA]</scope>
    <source>
        <strain evidence="1">NY0173</strain>
    </source>
</reference>
<organism evidence="1 2">
    <name type="scientific">Kipferlia bialata</name>
    <dbReference type="NCBI Taxonomy" id="797122"/>
    <lineage>
        <taxon>Eukaryota</taxon>
        <taxon>Metamonada</taxon>
        <taxon>Carpediemonas-like organisms</taxon>
        <taxon>Kipferlia</taxon>
    </lineage>
</organism>
<evidence type="ECO:0000313" key="1">
    <source>
        <dbReference type="EMBL" id="GIQ84647.1"/>
    </source>
</evidence>
<dbReference type="Proteomes" id="UP000265618">
    <property type="component" value="Unassembled WGS sequence"/>
</dbReference>
<name>A0A9K3CX82_9EUKA</name>
<dbReference type="SUPFAM" id="SSF50978">
    <property type="entry name" value="WD40 repeat-like"/>
    <property type="match status" value="1"/>
</dbReference>
<feature type="non-terminal residue" evidence="1">
    <location>
        <position position="1"/>
    </location>
</feature>
<dbReference type="Gene3D" id="2.130.10.10">
    <property type="entry name" value="YVTN repeat-like/Quinoprotein amine dehydrogenase"/>
    <property type="match status" value="1"/>
</dbReference>
<evidence type="ECO:0000313" key="2">
    <source>
        <dbReference type="Proteomes" id="UP000265618"/>
    </source>
</evidence>
<dbReference type="EMBL" id="BDIP01001558">
    <property type="protein sequence ID" value="GIQ84647.1"/>
    <property type="molecule type" value="Genomic_DNA"/>
</dbReference>
<sequence>MYIYVYIHSPTARSVVAGSHDGQVHLVSLPPLGERAADGFKTLTATSPVTQVPAHRLPIAGLTTLPLGPLRGTDSKGHAVLTGAMDGSLCLSLAENETLSPAKEIHAFDNPIASLCRMQGAAVVASGNQLFTVTLKEEGKGFLADVEQIAETRAASNTYTCVAPLTGVRCITGDVNAGLRIYDVLEMRETTVIRTPASVTCLTTPLDAACT</sequence>
<accession>A0A9K3CX82</accession>
<gene>
    <name evidence="1" type="ORF">KIPB_006183</name>
</gene>
<dbReference type="InterPro" id="IPR015943">
    <property type="entry name" value="WD40/YVTN_repeat-like_dom_sf"/>
</dbReference>
<protein>
    <submittedName>
        <fullName evidence="1">Uncharacterized protein</fullName>
    </submittedName>
</protein>
<dbReference type="InterPro" id="IPR036322">
    <property type="entry name" value="WD40_repeat_dom_sf"/>
</dbReference>
<dbReference type="AlphaFoldDB" id="A0A9K3CX82"/>